<dbReference type="PANTHER" id="PTHR43133">
    <property type="entry name" value="RNA POLYMERASE ECF-TYPE SIGMA FACTO"/>
    <property type="match status" value="1"/>
</dbReference>
<dbReference type="SUPFAM" id="SSF88946">
    <property type="entry name" value="Sigma2 domain of RNA polymerase sigma factors"/>
    <property type="match status" value="1"/>
</dbReference>
<dbReference type="GO" id="GO:0003677">
    <property type="term" value="F:DNA binding"/>
    <property type="evidence" value="ECO:0007669"/>
    <property type="project" value="InterPro"/>
</dbReference>
<sequence length="195" mass="22528">MEFKTDKELLKEISAGDQGAFSTLFDRHWKPLFSFVYHLCQDEDSTKDILQDVFLYVWDHRSSLAVGDNIRPYLNTIARNSVIDSFRKDKVRLLGTDVLLADLQRVPQSDEHLLLHETQLGIDAELKKMPYNMQSCFRLSRFEDLSIREIAVKLGISEQTVKNNISEALRRLRTGIKENSVVYFALIAINTFSNN</sequence>
<dbReference type="Gene3D" id="1.10.1740.10">
    <property type="match status" value="1"/>
</dbReference>
<reference evidence="7 8" key="1">
    <citation type="submission" date="2016-07" db="EMBL/GenBank/DDBJ databases">
        <title>Genomic analysis of zinc-resistant bacterium Mucilaginibacter pedocola TBZ30.</title>
        <authorList>
            <person name="Huang J."/>
            <person name="Tang J."/>
        </authorList>
    </citation>
    <scope>NUCLEOTIDE SEQUENCE [LARGE SCALE GENOMIC DNA]</scope>
    <source>
        <strain evidence="7 8">TBZ30</strain>
    </source>
</reference>
<dbReference type="EMBL" id="MBTF01000035">
    <property type="protein sequence ID" value="OOQ57787.1"/>
    <property type="molecule type" value="Genomic_DNA"/>
</dbReference>
<dbReference type="InterPro" id="IPR014284">
    <property type="entry name" value="RNA_pol_sigma-70_dom"/>
</dbReference>
<keyword evidence="8" id="KW-1185">Reference proteome</keyword>
<evidence type="ECO:0000259" key="6">
    <source>
        <dbReference type="Pfam" id="PF08281"/>
    </source>
</evidence>
<comment type="caution">
    <text evidence="7">The sequence shown here is derived from an EMBL/GenBank/DDBJ whole genome shotgun (WGS) entry which is preliminary data.</text>
</comment>
<dbReference type="SUPFAM" id="SSF88659">
    <property type="entry name" value="Sigma3 and sigma4 domains of RNA polymerase sigma factors"/>
    <property type="match status" value="1"/>
</dbReference>
<dbReference type="GO" id="GO:0016987">
    <property type="term" value="F:sigma factor activity"/>
    <property type="evidence" value="ECO:0007669"/>
    <property type="project" value="UniProtKB-KW"/>
</dbReference>
<dbReference type="InterPro" id="IPR013324">
    <property type="entry name" value="RNA_pol_sigma_r3/r4-like"/>
</dbReference>
<accession>A0A1S9PAD0</accession>
<evidence type="ECO:0000313" key="8">
    <source>
        <dbReference type="Proteomes" id="UP000189739"/>
    </source>
</evidence>
<keyword evidence="2" id="KW-0805">Transcription regulation</keyword>
<evidence type="ECO:0008006" key="9">
    <source>
        <dbReference type="Google" id="ProtNLM"/>
    </source>
</evidence>
<dbReference type="InterPro" id="IPR036388">
    <property type="entry name" value="WH-like_DNA-bd_sf"/>
</dbReference>
<dbReference type="RefSeq" id="WP_078350391.1">
    <property type="nucleotide sequence ID" value="NZ_MBTF01000035.1"/>
</dbReference>
<dbReference type="Pfam" id="PF04542">
    <property type="entry name" value="Sigma70_r2"/>
    <property type="match status" value="1"/>
</dbReference>
<organism evidence="7 8">
    <name type="scientific">Mucilaginibacter pedocola</name>
    <dbReference type="NCBI Taxonomy" id="1792845"/>
    <lineage>
        <taxon>Bacteria</taxon>
        <taxon>Pseudomonadati</taxon>
        <taxon>Bacteroidota</taxon>
        <taxon>Sphingobacteriia</taxon>
        <taxon>Sphingobacteriales</taxon>
        <taxon>Sphingobacteriaceae</taxon>
        <taxon>Mucilaginibacter</taxon>
    </lineage>
</organism>
<keyword evidence="4" id="KW-0804">Transcription</keyword>
<evidence type="ECO:0000256" key="4">
    <source>
        <dbReference type="ARBA" id="ARBA00023163"/>
    </source>
</evidence>
<feature type="domain" description="RNA polymerase sigma factor 70 region 4 type 2" evidence="6">
    <location>
        <begin position="122"/>
        <end position="172"/>
    </location>
</feature>
<evidence type="ECO:0000256" key="3">
    <source>
        <dbReference type="ARBA" id="ARBA00023082"/>
    </source>
</evidence>
<proteinExistence type="inferred from homology"/>
<dbReference type="NCBIfam" id="TIGR02937">
    <property type="entry name" value="sigma70-ECF"/>
    <property type="match status" value="1"/>
</dbReference>
<dbReference type="Pfam" id="PF08281">
    <property type="entry name" value="Sigma70_r4_2"/>
    <property type="match status" value="1"/>
</dbReference>
<feature type="domain" description="RNA polymerase sigma-70 region 2" evidence="5">
    <location>
        <begin position="24"/>
        <end position="90"/>
    </location>
</feature>
<dbReference type="OrthoDB" id="659948at2"/>
<evidence type="ECO:0000256" key="1">
    <source>
        <dbReference type="ARBA" id="ARBA00010641"/>
    </source>
</evidence>
<dbReference type="Proteomes" id="UP000189739">
    <property type="component" value="Unassembled WGS sequence"/>
</dbReference>
<dbReference type="STRING" id="1792845.BC343_13455"/>
<evidence type="ECO:0000256" key="2">
    <source>
        <dbReference type="ARBA" id="ARBA00023015"/>
    </source>
</evidence>
<evidence type="ECO:0000259" key="5">
    <source>
        <dbReference type="Pfam" id="PF04542"/>
    </source>
</evidence>
<dbReference type="InterPro" id="IPR039425">
    <property type="entry name" value="RNA_pol_sigma-70-like"/>
</dbReference>
<dbReference type="AlphaFoldDB" id="A0A1S9PAD0"/>
<gene>
    <name evidence="7" type="ORF">BC343_13455</name>
</gene>
<dbReference type="InterPro" id="IPR013325">
    <property type="entry name" value="RNA_pol_sigma_r2"/>
</dbReference>
<dbReference type="PANTHER" id="PTHR43133:SF46">
    <property type="entry name" value="RNA POLYMERASE SIGMA-70 FACTOR ECF SUBFAMILY"/>
    <property type="match status" value="1"/>
</dbReference>
<dbReference type="CDD" id="cd06171">
    <property type="entry name" value="Sigma70_r4"/>
    <property type="match status" value="1"/>
</dbReference>
<dbReference type="Gene3D" id="1.10.10.10">
    <property type="entry name" value="Winged helix-like DNA-binding domain superfamily/Winged helix DNA-binding domain"/>
    <property type="match status" value="1"/>
</dbReference>
<dbReference type="InterPro" id="IPR013249">
    <property type="entry name" value="RNA_pol_sigma70_r4_t2"/>
</dbReference>
<keyword evidence="3" id="KW-0731">Sigma factor</keyword>
<dbReference type="InterPro" id="IPR007627">
    <property type="entry name" value="RNA_pol_sigma70_r2"/>
</dbReference>
<dbReference type="GO" id="GO:0006352">
    <property type="term" value="P:DNA-templated transcription initiation"/>
    <property type="evidence" value="ECO:0007669"/>
    <property type="project" value="InterPro"/>
</dbReference>
<evidence type="ECO:0000313" key="7">
    <source>
        <dbReference type="EMBL" id="OOQ57787.1"/>
    </source>
</evidence>
<comment type="similarity">
    <text evidence="1">Belongs to the sigma-70 factor family. ECF subfamily.</text>
</comment>
<name>A0A1S9PAD0_9SPHI</name>
<protein>
    <recommendedName>
        <fullName evidence="9">RNA polymerase sigma-70 factor</fullName>
    </recommendedName>
</protein>